<dbReference type="GO" id="GO:0016787">
    <property type="term" value="F:hydrolase activity"/>
    <property type="evidence" value="ECO:0007669"/>
    <property type="project" value="UniProtKB-KW"/>
</dbReference>
<comment type="subcellular location">
    <subcellularLocation>
        <location evidence="2">Nucleus</location>
    </subcellularLocation>
</comment>
<evidence type="ECO:0000256" key="7">
    <source>
        <dbReference type="ARBA" id="ARBA00023242"/>
    </source>
</evidence>
<evidence type="ECO:0000256" key="5">
    <source>
        <dbReference type="ARBA" id="ARBA00022723"/>
    </source>
</evidence>
<evidence type="ECO:0000256" key="4">
    <source>
        <dbReference type="ARBA" id="ARBA00022722"/>
    </source>
</evidence>
<dbReference type="GO" id="GO:0046872">
    <property type="term" value="F:metal ion binding"/>
    <property type="evidence" value="ECO:0007669"/>
    <property type="project" value="UniProtKB-KW"/>
</dbReference>
<evidence type="ECO:0000256" key="6">
    <source>
        <dbReference type="ARBA" id="ARBA00022801"/>
    </source>
</evidence>
<keyword evidence="6" id="KW-0378">Hydrolase</keyword>
<evidence type="ECO:0000313" key="9">
    <source>
        <dbReference type="Proteomes" id="UP000092462"/>
    </source>
</evidence>
<dbReference type="AlphaFoldDB" id="A0A1B0GQA0"/>
<dbReference type="EMBL" id="AJVK01036030">
    <property type="status" value="NOT_ANNOTATED_CDS"/>
    <property type="molecule type" value="Genomic_DNA"/>
</dbReference>
<comment type="cofactor">
    <cofactor evidence="1">
        <name>a divalent metal cation</name>
        <dbReference type="ChEBI" id="CHEBI:60240"/>
    </cofactor>
</comment>
<evidence type="ECO:0000313" key="8">
    <source>
        <dbReference type="EnsemblMetazoa" id="PPAI009051-PA"/>
    </source>
</evidence>
<reference evidence="8" key="1">
    <citation type="submission" date="2022-08" db="UniProtKB">
        <authorList>
            <consortium name="EnsemblMetazoa"/>
        </authorList>
    </citation>
    <scope>IDENTIFICATION</scope>
    <source>
        <strain evidence="8">Israel</strain>
    </source>
</reference>
<dbReference type="VEuPathDB" id="VectorBase:PPAI009051"/>
<evidence type="ECO:0000256" key="1">
    <source>
        <dbReference type="ARBA" id="ARBA00001968"/>
    </source>
</evidence>
<dbReference type="PANTHER" id="PTHR22930">
    <property type="match status" value="1"/>
</dbReference>
<dbReference type="InterPro" id="IPR045249">
    <property type="entry name" value="HARBI1-like"/>
</dbReference>
<dbReference type="VEuPathDB" id="VectorBase:PPAPM1_003641"/>
<name>A0A1B0GQA0_PHLPP</name>
<dbReference type="GO" id="GO:0005634">
    <property type="term" value="C:nucleus"/>
    <property type="evidence" value="ECO:0007669"/>
    <property type="project" value="UniProtKB-SubCell"/>
</dbReference>
<proteinExistence type="inferred from homology"/>
<accession>A0A1B0GQA0</accession>
<dbReference type="PANTHER" id="PTHR22930:SF85">
    <property type="entry name" value="GH03217P-RELATED"/>
    <property type="match status" value="1"/>
</dbReference>
<comment type="similarity">
    <text evidence="3">Belongs to the HARBI1 family.</text>
</comment>
<evidence type="ECO:0000256" key="3">
    <source>
        <dbReference type="ARBA" id="ARBA00006958"/>
    </source>
</evidence>
<dbReference type="GO" id="GO:0004518">
    <property type="term" value="F:nuclease activity"/>
    <property type="evidence" value="ECO:0007669"/>
    <property type="project" value="UniProtKB-KW"/>
</dbReference>
<dbReference type="Pfam" id="PF13359">
    <property type="entry name" value="DDE_Tnp_4"/>
    <property type="match status" value="1"/>
</dbReference>
<keyword evidence="5" id="KW-0479">Metal-binding</keyword>
<protein>
    <submittedName>
        <fullName evidence="8">Uncharacterized protein</fullName>
    </submittedName>
</protein>
<dbReference type="Proteomes" id="UP000092462">
    <property type="component" value="Unassembled WGS sequence"/>
</dbReference>
<keyword evidence="9" id="KW-1185">Reference proteome</keyword>
<keyword evidence="4" id="KW-0540">Nuclease</keyword>
<sequence length="174" mass="20181">VCDSDLFIINVNANFPGSCHDSYVWEQSDLCYFLERKFSGSHNNSFLLGDSGYGLKPWLITPFRNESPARERRFNYILSQARSVIERTNGRLKNLFRCLNSERKLRYRPEIAGQIVVACCVIHNILISSQMIARGHHFFDEYAEEIPDRPINPQANHFDDGEVVRQRLMDLVVN</sequence>
<dbReference type="InterPro" id="IPR027806">
    <property type="entry name" value="HARBI1_dom"/>
</dbReference>
<keyword evidence="7" id="KW-0539">Nucleus</keyword>
<evidence type="ECO:0000256" key="2">
    <source>
        <dbReference type="ARBA" id="ARBA00004123"/>
    </source>
</evidence>
<organism evidence="8 9">
    <name type="scientific">Phlebotomus papatasi</name>
    <name type="common">Sandfly</name>
    <dbReference type="NCBI Taxonomy" id="29031"/>
    <lineage>
        <taxon>Eukaryota</taxon>
        <taxon>Metazoa</taxon>
        <taxon>Ecdysozoa</taxon>
        <taxon>Arthropoda</taxon>
        <taxon>Hexapoda</taxon>
        <taxon>Insecta</taxon>
        <taxon>Pterygota</taxon>
        <taxon>Neoptera</taxon>
        <taxon>Endopterygota</taxon>
        <taxon>Diptera</taxon>
        <taxon>Nematocera</taxon>
        <taxon>Psychodoidea</taxon>
        <taxon>Psychodidae</taxon>
        <taxon>Phlebotomus</taxon>
        <taxon>Phlebotomus</taxon>
    </lineage>
</organism>
<dbReference type="EnsemblMetazoa" id="PPAI009051-RA">
    <property type="protein sequence ID" value="PPAI009051-PA"/>
    <property type="gene ID" value="PPAI009051"/>
</dbReference>